<evidence type="ECO:0000313" key="2">
    <source>
        <dbReference type="EMBL" id="KAF9514717.1"/>
    </source>
</evidence>
<evidence type="ECO:0000256" key="1">
    <source>
        <dbReference type="SAM" id="MobiDB-lite"/>
    </source>
</evidence>
<dbReference type="Proteomes" id="UP000886523">
    <property type="component" value="Unassembled WGS sequence"/>
</dbReference>
<dbReference type="AlphaFoldDB" id="A0A9P6DUX9"/>
<reference evidence="2" key="1">
    <citation type="journal article" date="2020" name="Nat. Commun.">
        <title>Large-scale genome sequencing of mycorrhizal fungi provides insights into the early evolution of symbiotic traits.</title>
        <authorList>
            <person name="Miyauchi S."/>
            <person name="Kiss E."/>
            <person name="Kuo A."/>
            <person name="Drula E."/>
            <person name="Kohler A."/>
            <person name="Sanchez-Garcia M."/>
            <person name="Morin E."/>
            <person name="Andreopoulos B."/>
            <person name="Barry K.W."/>
            <person name="Bonito G."/>
            <person name="Buee M."/>
            <person name="Carver A."/>
            <person name="Chen C."/>
            <person name="Cichocki N."/>
            <person name="Clum A."/>
            <person name="Culley D."/>
            <person name="Crous P.W."/>
            <person name="Fauchery L."/>
            <person name="Girlanda M."/>
            <person name="Hayes R.D."/>
            <person name="Keri Z."/>
            <person name="LaButti K."/>
            <person name="Lipzen A."/>
            <person name="Lombard V."/>
            <person name="Magnuson J."/>
            <person name="Maillard F."/>
            <person name="Murat C."/>
            <person name="Nolan M."/>
            <person name="Ohm R.A."/>
            <person name="Pangilinan J."/>
            <person name="Pereira M.F."/>
            <person name="Perotto S."/>
            <person name="Peter M."/>
            <person name="Pfister S."/>
            <person name="Riley R."/>
            <person name="Sitrit Y."/>
            <person name="Stielow J.B."/>
            <person name="Szollosi G."/>
            <person name="Zifcakova L."/>
            <person name="Stursova M."/>
            <person name="Spatafora J.W."/>
            <person name="Tedersoo L."/>
            <person name="Vaario L.M."/>
            <person name="Yamada A."/>
            <person name="Yan M."/>
            <person name="Wang P."/>
            <person name="Xu J."/>
            <person name="Bruns T."/>
            <person name="Baldrian P."/>
            <person name="Vilgalys R."/>
            <person name="Dunand C."/>
            <person name="Henrissat B."/>
            <person name="Grigoriev I.V."/>
            <person name="Hibbett D."/>
            <person name="Nagy L.G."/>
            <person name="Martin F.M."/>
        </authorList>
    </citation>
    <scope>NUCLEOTIDE SEQUENCE</scope>
    <source>
        <strain evidence="2">UP504</strain>
    </source>
</reference>
<dbReference type="EMBL" id="MU128958">
    <property type="protein sequence ID" value="KAF9514717.1"/>
    <property type="molecule type" value="Genomic_DNA"/>
</dbReference>
<protein>
    <submittedName>
        <fullName evidence="2">Uncharacterized protein</fullName>
    </submittedName>
</protein>
<accession>A0A9P6DUX9</accession>
<evidence type="ECO:0000313" key="3">
    <source>
        <dbReference type="Proteomes" id="UP000886523"/>
    </source>
</evidence>
<keyword evidence="3" id="KW-1185">Reference proteome</keyword>
<organism evidence="2 3">
    <name type="scientific">Hydnum rufescens UP504</name>
    <dbReference type="NCBI Taxonomy" id="1448309"/>
    <lineage>
        <taxon>Eukaryota</taxon>
        <taxon>Fungi</taxon>
        <taxon>Dikarya</taxon>
        <taxon>Basidiomycota</taxon>
        <taxon>Agaricomycotina</taxon>
        <taxon>Agaricomycetes</taxon>
        <taxon>Cantharellales</taxon>
        <taxon>Hydnaceae</taxon>
        <taxon>Hydnum</taxon>
    </lineage>
</organism>
<name>A0A9P6DUX9_9AGAM</name>
<feature type="region of interest" description="Disordered" evidence="1">
    <location>
        <begin position="149"/>
        <end position="168"/>
    </location>
</feature>
<feature type="region of interest" description="Disordered" evidence="1">
    <location>
        <begin position="120"/>
        <end position="142"/>
    </location>
</feature>
<sequence>MPKYSLLEPWLWPRLLSSSARESELTWSNTGTKTKKPADPDNRAEPAIPKLASATTKANMMDNMMRTRVVHDLLVKPSEELGDHAFDYSPQGHDTTYAEEDAKIAVRQAQEDEKTVKYFDDEVSDTEPVTSSAPDTPVTGKTLKRTLTVTDLSQKGMSLDPQRAEKKP</sequence>
<feature type="region of interest" description="Disordered" evidence="1">
    <location>
        <begin position="19"/>
        <end position="46"/>
    </location>
</feature>
<comment type="caution">
    <text evidence="2">The sequence shown here is derived from an EMBL/GenBank/DDBJ whole genome shotgun (WGS) entry which is preliminary data.</text>
</comment>
<proteinExistence type="predicted"/>
<gene>
    <name evidence="2" type="ORF">BS47DRAFT_1361571</name>
</gene>